<evidence type="ECO:0000313" key="2">
    <source>
        <dbReference type="Proteomes" id="UP000226328"/>
    </source>
</evidence>
<sequence>MQNLTAQTLAGVAWIEGGRRAEFANASRVYGVTDGAGRWLSFDGVQPYTPRGGRRAAAEVAATIVVDDTVQWVRAI</sequence>
<gene>
    <name evidence="1" type="primary">84</name>
    <name evidence="1" type="ORF">SEA_LASTHOPE_84</name>
</gene>
<keyword evidence="2" id="KW-1185">Reference proteome</keyword>
<proteinExistence type="predicted"/>
<dbReference type="GeneID" id="60324745"/>
<dbReference type="RefSeq" id="YP_009953278.1">
    <property type="nucleotide sequence ID" value="NC_051620.1"/>
</dbReference>
<protein>
    <submittedName>
        <fullName evidence="1">Uncharacterized protein</fullName>
    </submittedName>
</protein>
<dbReference type="Proteomes" id="UP000226328">
    <property type="component" value="Segment"/>
</dbReference>
<name>A0A222ZT00_9CAUD</name>
<organism evidence="1 2">
    <name type="scientific">Mycobacterium phage LastHope</name>
    <dbReference type="NCBI Taxonomy" id="2015886"/>
    <lineage>
        <taxon>Viruses</taxon>
        <taxon>Duplodnaviria</taxon>
        <taxon>Heunggongvirae</taxon>
        <taxon>Uroviricota</taxon>
        <taxon>Caudoviricetes</taxon>
        <taxon>Weiservirinae</taxon>
        <taxon>Anayavirus</taxon>
        <taxon>Anayavirus lasthope</taxon>
    </lineage>
</organism>
<accession>A0A222ZT00</accession>
<evidence type="ECO:0000313" key="1">
    <source>
        <dbReference type="EMBL" id="ASR87251.1"/>
    </source>
</evidence>
<dbReference type="KEGG" id="vg:60324745"/>
<dbReference type="EMBL" id="MF140416">
    <property type="protein sequence ID" value="ASR87251.1"/>
    <property type="molecule type" value="Genomic_DNA"/>
</dbReference>
<reference evidence="1 2" key="1">
    <citation type="submission" date="2017-05" db="EMBL/GenBank/DDBJ databases">
        <authorList>
            <person name="Gomez-Rosado J.O."/>
            <person name="Gonzalez-Garcia E.M."/>
            <person name="Gonzalez-Leon M.A."/>
            <person name="Gonzalez-Rodriguez J."/>
            <person name="Gonzalez-Santos L.I."/>
            <person name="Goveo-Rivera I.A."/>
            <person name="Gutierrez-Silva J.C."/>
            <person name="Issa-Mahmud S."/>
            <person name="Lopez-Llera J.N."/>
            <person name="Marrero-Visalden G."/>
            <person name="Muyet-Blasini E."/>
            <person name="Ortiz-Torres X.D."/>
            <person name="Palacios-Vallejo J.G."/>
            <person name="Pichardo-Gonzalez P.A."/>
            <person name="Pou-Acosta P.M."/>
            <person name="Velez-Velazquez R.M."/>
            <person name="Fernandez-Martinez M."/>
            <person name="Maldonado-Vazquez N."/>
            <person name="Rubin M."/>
            <person name="Vazquez E."/>
            <person name="Stoner T.H."/>
            <person name="Garlena R.A."/>
            <person name="Russell D.A."/>
            <person name="Pope W.H."/>
            <person name="Jacobs-Sera D."/>
            <person name="Hatfull G.F."/>
        </authorList>
    </citation>
    <scope>NUCLEOTIDE SEQUENCE [LARGE SCALE GENOMIC DNA]</scope>
</reference>